<accession>A0A1J5QR43</accession>
<dbReference type="InterPro" id="IPR010290">
    <property type="entry name" value="TM_effector"/>
</dbReference>
<feature type="transmembrane region" description="Helical" evidence="7">
    <location>
        <begin position="326"/>
        <end position="350"/>
    </location>
</feature>
<sequence>MPRLLADTTPLRVSPEFRRLWWGLGLSNLGSQLTVVAVGLEVYDLSGSTLSVGILGVCALVPLVVLGLYGGSLVDAHDRRRVAIISATAAWVVTCLLALQAWMHVGSVTLLFALVALQSAAFAVNNPARSAIVPQLLPARLLPAANSLQTIAWNLAVTVGPLLGATLVAVWDYSVAYTLDAVTFAAALWALVHLPSLPPQREDGSTHRAGLASVLEGLRYLTTRPNVRMTFQIDFAAMVLAQPRVLFPAVGAVIIGGGAQTTGAMTAAAAVGSLLAGVFSGPLGRVHAQGRAIAWAVVGWGLAISAFGGVLVMATHATGASRTSVLWPALAAAAICLAVAGAADAVSAVFRTTILQSATPDAMRGRLQGVFLVVVAGGPRLGDLLGGAGATWWGEGVAAVVGGVVCVGAVAVLMRRQPRFLAYDARDPQP</sequence>
<keyword evidence="4 7" id="KW-0812">Transmembrane</keyword>
<protein>
    <submittedName>
        <fullName evidence="8">Enterobactin exporter EntS</fullName>
    </submittedName>
</protein>
<feature type="transmembrane region" description="Helical" evidence="7">
    <location>
        <begin position="52"/>
        <end position="70"/>
    </location>
</feature>
<feature type="transmembrane region" description="Helical" evidence="7">
    <location>
        <begin position="396"/>
        <end position="414"/>
    </location>
</feature>
<feature type="transmembrane region" description="Helical" evidence="7">
    <location>
        <begin position="370"/>
        <end position="390"/>
    </location>
</feature>
<evidence type="ECO:0000256" key="7">
    <source>
        <dbReference type="SAM" id="Phobius"/>
    </source>
</evidence>
<dbReference type="CDD" id="cd06173">
    <property type="entry name" value="MFS_MefA_like"/>
    <property type="match status" value="1"/>
</dbReference>
<comment type="caution">
    <text evidence="8">The sequence shown here is derived from an EMBL/GenBank/DDBJ whole genome shotgun (WGS) entry which is preliminary data.</text>
</comment>
<dbReference type="AlphaFoldDB" id="A0A1J5QR43"/>
<dbReference type="InterPro" id="IPR036259">
    <property type="entry name" value="MFS_trans_sf"/>
</dbReference>
<keyword evidence="2" id="KW-0813">Transport</keyword>
<name>A0A1J5QR43_9ZZZZ</name>
<evidence type="ECO:0000256" key="1">
    <source>
        <dbReference type="ARBA" id="ARBA00004651"/>
    </source>
</evidence>
<evidence type="ECO:0000256" key="4">
    <source>
        <dbReference type="ARBA" id="ARBA00022692"/>
    </source>
</evidence>
<reference evidence="8" key="1">
    <citation type="submission" date="2016-10" db="EMBL/GenBank/DDBJ databases">
        <title>Sequence of Gallionella enrichment culture.</title>
        <authorList>
            <person name="Poehlein A."/>
            <person name="Muehling M."/>
            <person name="Daniel R."/>
        </authorList>
    </citation>
    <scope>NUCLEOTIDE SEQUENCE</scope>
</reference>
<feature type="transmembrane region" description="Helical" evidence="7">
    <location>
        <begin position="82"/>
        <end position="102"/>
    </location>
</feature>
<feature type="transmembrane region" description="Helical" evidence="7">
    <location>
        <begin position="235"/>
        <end position="255"/>
    </location>
</feature>
<evidence type="ECO:0000256" key="6">
    <source>
        <dbReference type="ARBA" id="ARBA00023136"/>
    </source>
</evidence>
<keyword evidence="5 7" id="KW-1133">Transmembrane helix</keyword>
<dbReference type="Pfam" id="PF05977">
    <property type="entry name" value="MFS_3"/>
    <property type="match status" value="1"/>
</dbReference>
<evidence type="ECO:0000313" key="8">
    <source>
        <dbReference type="EMBL" id="OIQ78405.1"/>
    </source>
</evidence>
<dbReference type="PANTHER" id="PTHR23513">
    <property type="entry name" value="INTEGRAL MEMBRANE EFFLUX PROTEIN-RELATED"/>
    <property type="match status" value="1"/>
</dbReference>
<evidence type="ECO:0000256" key="3">
    <source>
        <dbReference type="ARBA" id="ARBA00022475"/>
    </source>
</evidence>
<proteinExistence type="predicted"/>
<keyword evidence="3" id="KW-1003">Cell membrane</keyword>
<keyword evidence="6 7" id="KW-0472">Membrane</keyword>
<comment type="subcellular location">
    <subcellularLocation>
        <location evidence="1">Cell membrane</location>
        <topology evidence="1">Multi-pass membrane protein</topology>
    </subcellularLocation>
</comment>
<organism evidence="8">
    <name type="scientific">mine drainage metagenome</name>
    <dbReference type="NCBI Taxonomy" id="410659"/>
    <lineage>
        <taxon>unclassified sequences</taxon>
        <taxon>metagenomes</taxon>
        <taxon>ecological metagenomes</taxon>
    </lineage>
</organism>
<dbReference type="EMBL" id="MLJW01001405">
    <property type="protein sequence ID" value="OIQ78405.1"/>
    <property type="molecule type" value="Genomic_DNA"/>
</dbReference>
<feature type="transmembrane region" description="Helical" evidence="7">
    <location>
        <begin position="292"/>
        <end position="314"/>
    </location>
</feature>
<dbReference type="PANTHER" id="PTHR23513:SF9">
    <property type="entry name" value="ENTEROBACTIN EXPORTER ENTS"/>
    <property type="match status" value="1"/>
</dbReference>
<feature type="transmembrane region" description="Helical" evidence="7">
    <location>
        <begin position="148"/>
        <end position="169"/>
    </location>
</feature>
<feature type="transmembrane region" description="Helical" evidence="7">
    <location>
        <begin position="20"/>
        <end position="40"/>
    </location>
</feature>
<feature type="transmembrane region" description="Helical" evidence="7">
    <location>
        <begin position="261"/>
        <end position="280"/>
    </location>
</feature>
<evidence type="ECO:0000256" key="5">
    <source>
        <dbReference type="ARBA" id="ARBA00022989"/>
    </source>
</evidence>
<evidence type="ECO:0000256" key="2">
    <source>
        <dbReference type="ARBA" id="ARBA00022448"/>
    </source>
</evidence>
<dbReference type="Gene3D" id="1.20.1250.20">
    <property type="entry name" value="MFS general substrate transporter like domains"/>
    <property type="match status" value="1"/>
</dbReference>
<dbReference type="GO" id="GO:0005886">
    <property type="term" value="C:plasma membrane"/>
    <property type="evidence" value="ECO:0007669"/>
    <property type="project" value="UniProtKB-SubCell"/>
</dbReference>
<dbReference type="SUPFAM" id="SSF103473">
    <property type="entry name" value="MFS general substrate transporter"/>
    <property type="match status" value="1"/>
</dbReference>
<gene>
    <name evidence="8" type="primary">entS_16</name>
    <name evidence="8" type="ORF">GALL_398850</name>
</gene>